<dbReference type="Pfam" id="PF08281">
    <property type="entry name" value="Sigma70_r4_2"/>
    <property type="match status" value="1"/>
</dbReference>
<evidence type="ECO:0000256" key="1">
    <source>
        <dbReference type="ARBA" id="ARBA00010641"/>
    </source>
</evidence>
<comment type="similarity">
    <text evidence="1">Belongs to the sigma-70 factor family. ECF subfamily.</text>
</comment>
<dbReference type="PANTHER" id="PTHR43133">
    <property type="entry name" value="RNA POLYMERASE ECF-TYPE SIGMA FACTO"/>
    <property type="match status" value="1"/>
</dbReference>
<evidence type="ECO:0000313" key="8">
    <source>
        <dbReference type="Proteomes" id="UP000283387"/>
    </source>
</evidence>
<evidence type="ECO:0000256" key="3">
    <source>
        <dbReference type="ARBA" id="ARBA00023082"/>
    </source>
</evidence>
<keyword evidence="4" id="KW-0804">Transcription</keyword>
<dbReference type="InterPro" id="IPR013324">
    <property type="entry name" value="RNA_pol_sigma_r3/r4-like"/>
</dbReference>
<dbReference type="EMBL" id="RAPN01000001">
    <property type="protein sequence ID" value="RKD91069.1"/>
    <property type="molecule type" value="Genomic_DNA"/>
</dbReference>
<reference evidence="7 8" key="1">
    <citation type="submission" date="2018-09" db="EMBL/GenBank/DDBJ databases">
        <title>Genomic Encyclopedia of Archaeal and Bacterial Type Strains, Phase II (KMG-II): from individual species to whole genera.</title>
        <authorList>
            <person name="Goeker M."/>
        </authorList>
    </citation>
    <scope>NUCLEOTIDE SEQUENCE [LARGE SCALE GENOMIC DNA]</scope>
    <source>
        <strain evidence="7 8">DSM 27148</strain>
    </source>
</reference>
<dbReference type="Gene3D" id="1.10.10.10">
    <property type="entry name" value="Winged helix-like DNA-binding domain superfamily/Winged helix DNA-binding domain"/>
    <property type="match status" value="1"/>
</dbReference>
<dbReference type="SUPFAM" id="SSF88946">
    <property type="entry name" value="Sigma2 domain of RNA polymerase sigma factors"/>
    <property type="match status" value="1"/>
</dbReference>
<evidence type="ECO:0000256" key="4">
    <source>
        <dbReference type="ARBA" id="ARBA00023163"/>
    </source>
</evidence>
<dbReference type="SUPFAM" id="SSF88659">
    <property type="entry name" value="Sigma3 and sigma4 domains of RNA polymerase sigma factors"/>
    <property type="match status" value="1"/>
</dbReference>
<dbReference type="NCBIfam" id="TIGR02937">
    <property type="entry name" value="sigma70-ECF"/>
    <property type="match status" value="1"/>
</dbReference>
<dbReference type="GO" id="GO:0006352">
    <property type="term" value="P:DNA-templated transcription initiation"/>
    <property type="evidence" value="ECO:0007669"/>
    <property type="project" value="InterPro"/>
</dbReference>
<protein>
    <submittedName>
        <fullName evidence="7">RNA polymerase sigma-70 factor (ECF subfamily)</fullName>
    </submittedName>
</protein>
<evidence type="ECO:0000259" key="6">
    <source>
        <dbReference type="Pfam" id="PF08281"/>
    </source>
</evidence>
<dbReference type="Proteomes" id="UP000283387">
    <property type="component" value="Unassembled WGS sequence"/>
</dbReference>
<keyword evidence="8" id="KW-1185">Reference proteome</keyword>
<dbReference type="InterPro" id="IPR014284">
    <property type="entry name" value="RNA_pol_sigma-70_dom"/>
</dbReference>
<sequence length="168" mass="20325">MLQDLDEKEWFALVFDKHYDYIRNYLYYLSGDIVLAEDLSQDVYLQIWEERTKINRDTVRSYLFTVAKNLYFKYYRRQNVKLNFVNSLAKEDNNESPEFILELKEFDRRLQLVLAEIPDKTRAIFLMSRIDSMSYKEIAVNLEISEKAVEKHMTKALKILRTKMDRKL</sequence>
<dbReference type="InterPro" id="IPR036388">
    <property type="entry name" value="WH-like_DNA-bd_sf"/>
</dbReference>
<dbReference type="OrthoDB" id="9782991at2"/>
<dbReference type="GO" id="GO:0003677">
    <property type="term" value="F:DNA binding"/>
    <property type="evidence" value="ECO:0007669"/>
    <property type="project" value="InterPro"/>
</dbReference>
<evidence type="ECO:0000256" key="2">
    <source>
        <dbReference type="ARBA" id="ARBA00023015"/>
    </source>
</evidence>
<keyword evidence="3" id="KW-0731">Sigma factor</keyword>
<keyword evidence="2" id="KW-0805">Transcription regulation</keyword>
<accession>A0A419W6I5</accession>
<dbReference type="PANTHER" id="PTHR43133:SF46">
    <property type="entry name" value="RNA POLYMERASE SIGMA-70 FACTOR ECF SUBFAMILY"/>
    <property type="match status" value="1"/>
</dbReference>
<organism evidence="7 8">
    <name type="scientific">Mangrovibacterium diazotrophicum</name>
    <dbReference type="NCBI Taxonomy" id="1261403"/>
    <lineage>
        <taxon>Bacteria</taxon>
        <taxon>Pseudomonadati</taxon>
        <taxon>Bacteroidota</taxon>
        <taxon>Bacteroidia</taxon>
        <taxon>Marinilabiliales</taxon>
        <taxon>Prolixibacteraceae</taxon>
        <taxon>Mangrovibacterium</taxon>
    </lineage>
</organism>
<dbReference type="InterPro" id="IPR007627">
    <property type="entry name" value="RNA_pol_sigma70_r2"/>
</dbReference>
<proteinExistence type="inferred from homology"/>
<evidence type="ECO:0000313" key="7">
    <source>
        <dbReference type="EMBL" id="RKD91069.1"/>
    </source>
</evidence>
<evidence type="ECO:0000259" key="5">
    <source>
        <dbReference type="Pfam" id="PF04542"/>
    </source>
</evidence>
<comment type="caution">
    <text evidence="7">The sequence shown here is derived from an EMBL/GenBank/DDBJ whole genome shotgun (WGS) entry which is preliminary data.</text>
</comment>
<dbReference type="Pfam" id="PF04542">
    <property type="entry name" value="Sigma70_r2"/>
    <property type="match status" value="1"/>
</dbReference>
<feature type="domain" description="RNA polymerase sigma factor 70 region 4 type 2" evidence="6">
    <location>
        <begin position="108"/>
        <end position="159"/>
    </location>
</feature>
<dbReference type="GO" id="GO:0016987">
    <property type="term" value="F:sigma factor activity"/>
    <property type="evidence" value="ECO:0007669"/>
    <property type="project" value="UniProtKB-KW"/>
</dbReference>
<feature type="domain" description="RNA polymerase sigma-70 region 2" evidence="5">
    <location>
        <begin position="15"/>
        <end position="79"/>
    </location>
</feature>
<dbReference type="InterPro" id="IPR013325">
    <property type="entry name" value="RNA_pol_sigma_r2"/>
</dbReference>
<dbReference type="Gene3D" id="1.10.1740.10">
    <property type="match status" value="1"/>
</dbReference>
<gene>
    <name evidence="7" type="ORF">BC643_1418</name>
</gene>
<dbReference type="AlphaFoldDB" id="A0A419W6I5"/>
<dbReference type="InterPro" id="IPR013249">
    <property type="entry name" value="RNA_pol_sigma70_r4_t2"/>
</dbReference>
<name>A0A419W6I5_9BACT</name>
<dbReference type="InterPro" id="IPR039425">
    <property type="entry name" value="RNA_pol_sigma-70-like"/>
</dbReference>
<dbReference type="RefSeq" id="WP_120272406.1">
    <property type="nucleotide sequence ID" value="NZ_RAPN01000001.1"/>
</dbReference>